<organism evidence="1 2">
    <name type="scientific">Thermospira aquatica</name>
    <dbReference type="NCBI Taxonomy" id="2828656"/>
    <lineage>
        <taxon>Bacteria</taxon>
        <taxon>Pseudomonadati</taxon>
        <taxon>Spirochaetota</taxon>
        <taxon>Spirochaetia</taxon>
        <taxon>Brevinematales</taxon>
        <taxon>Thermospiraceae</taxon>
        <taxon>Thermospira</taxon>
    </lineage>
</organism>
<dbReference type="AlphaFoldDB" id="A0AAX3BED6"/>
<proteinExistence type="predicted"/>
<dbReference type="KEGG" id="taqu:KDW03_02125"/>
<dbReference type="RefSeq" id="WP_271435752.1">
    <property type="nucleotide sequence ID" value="NZ_CP073355.1"/>
</dbReference>
<sequence length="106" mass="12018">MGINLYVANDLNEAAKSKEYIEITEEIFNYLVKNKNNFPEAINLITELDPYNDKIYSEQEIKDLLGLTLEFKAIDKGNEIGKFMLELKKLCESALSQGKLIIAVGD</sequence>
<gene>
    <name evidence="1" type="ORF">KDW03_02125</name>
</gene>
<reference evidence="1" key="2">
    <citation type="submission" date="2022-06" db="EMBL/GenBank/DDBJ databases">
        <title>Thermospira aquatica gen. nov., sp. nov.</title>
        <authorList>
            <person name="Ben Ali Gam Z."/>
            <person name="Labat M."/>
        </authorList>
    </citation>
    <scope>NUCLEOTIDE SEQUENCE</scope>
    <source>
        <strain evidence="1">F1F22</strain>
    </source>
</reference>
<dbReference type="Proteomes" id="UP001056539">
    <property type="component" value="Chromosome"/>
</dbReference>
<reference evidence="1" key="1">
    <citation type="submission" date="2021-04" db="EMBL/GenBank/DDBJ databases">
        <authorList>
            <person name="Postec A."/>
        </authorList>
    </citation>
    <scope>NUCLEOTIDE SEQUENCE</scope>
    <source>
        <strain evidence="1">F1F22</strain>
    </source>
</reference>
<accession>A0AAX3BED6</accession>
<name>A0AAX3BED6_9SPIR</name>
<evidence type="ECO:0000313" key="2">
    <source>
        <dbReference type="Proteomes" id="UP001056539"/>
    </source>
</evidence>
<evidence type="ECO:0000313" key="1">
    <source>
        <dbReference type="EMBL" id="URA10624.1"/>
    </source>
</evidence>
<keyword evidence="2" id="KW-1185">Reference proteome</keyword>
<protein>
    <submittedName>
        <fullName evidence="1">Uncharacterized protein</fullName>
    </submittedName>
</protein>
<dbReference type="EMBL" id="CP073355">
    <property type="protein sequence ID" value="URA10624.1"/>
    <property type="molecule type" value="Genomic_DNA"/>
</dbReference>